<accession>G0PN24</accession>
<evidence type="ECO:0000313" key="1">
    <source>
        <dbReference type="EMBL" id="EGT39573.1"/>
    </source>
</evidence>
<sequence>MTLLIENSQEKINWSRETSEKKKTKILSYSLRAADE</sequence>
<dbReference type="AlphaFoldDB" id="G0PN24"/>
<gene>
    <name evidence="1" type="ORF">CAEBREN_15602</name>
</gene>
<dbReference type="HOGENOM" id="CLU_3360180_0_0_1"/>
<dbReference type="Proteomes" id="UP000008068">
    <property type="component" value="Unassembled WGS sequence"/>
</dbReference>
<evidence type="ECO:0000313" key="2">
    <source>
        <dbReference type="Proteomes" id="UP000008068"/>
    </source>
</evidence>
<name>G0PN24_CAEBE</name>
<organism evidence="2">
    <name type="scientific">Caenorhabditis brenneri</name>
    <name type="common">Nematode worm</name>
    <dbReference type="NCBI Taxonomy" id="135651"/>
    <lineage>
        <taxon>Eukaryota</taxon>
        <taxon>Metazoa</taxon>
        <taxon>Ecdysozoa</taxon>
        <taxon>Nematoda</taxon>
        <taxon>Chromadorea</taxon>
        <taxon>Rhabditida</taxon>
        <taxon>Rhabditina</taxon>
        <taxon>Rhabditomorpha</taxon>
        <taxon>Rhabditoidea</taxon>
        <taxon>Rhabditidae</taxon>
        <taxon>Peloderinae</taxon>
        <taxon>Caenorhabditis</taxon>
    </lineage>
</organism>
<reference evidence="2" key="1">
    <citation type="submission" date="2011-07" db="EMBL/GenBank/DDBJ databases">
        <authorList>
            <consortium name="Caenorhabditis brenneri Sequencing and Analysis Consortium"/>
            <person name="Wilson R.K."/>
        </authorList>
    </citation>
    <scope>NUCLEOTIDE SEQUENCE [LARGE SCALE GENOMIC DNA]</scope>
    <source>
        <strain evidence="2">PB2801</strain>
    </source>
</reference>
<dbReference type="EMBL" id="GL381649">
    <property type="protein sequence ID" value="EGT39573.1"/>
    <property type="molecule type" value="Genomic_DNA"/>
</dbReference>
<keyword evidence="2" id="KW-1185">Reference proteome</keyword>
<protein>
    <submittedName>
        <fullName evidence="1">Uncharacterized protein</fullName>
    </submittedName>
</protein>
<proteinExistence type="predicted"/>
<dbReference type="InParanoid" id="G0PN24"/>